<evidence type="ECO:0000256" key="1">
    <source>
        <dbReference type="ARBA" id="ARBA00001947"/>
    </source>
</evidence>
<dbReference type="GO" id="GO:0046872">
    <property type="term" value="F:metal ion binding"/>
    <property type="evidence" value="ECO:0007669"/>
    <property type="project" value="UniProtKB-KW"/>
</dbReference>
<dbReference type="GO" id="GO:0004662">
    <property type="term" value="F:CAAX-protein geranylgeranyltransferase activity"/>
    <property type="evidence" value="ECO:0007669"/>
    <property type="project" value="TreeGrafter"/>
</dbReference>
<keyword evidence="3" id="KW-0637">Prenyltransferase</keyword>
<feature type="domain" description="Prenyltransferase alpha-alpha toroid" evidence="8">
    <location>
        <begin position="246"/>
        <end position="288"/>
    </location>
</feature>
<sequence>MTDPDRPRLQQHTFKRNAHINYFRRCLRALPTAAQSSDSNRVTAAYFCLSALDLLDALETTPEQRSGWVEWIWSLQSPSGGFRGSPFMTTSNEKTSPPHLPSTYTALLSLAILRAPLDRLNISGLIGLLRSCQAPDGSIIGDSSGVDIPQACSFVERCQVSLLNPPHADKKTWEGAYASRPGVVEAQGGTTYCSVAALSLLNHTATAGDATLRWLVGRQLGGFQGRPSKLQDVCYSFWCGAAISSPLGGFGKEPEDYPDPFHSYLALAALSLSHSQAELKPLDARWNVSVGTRTWLVTEIARIK</sequence>
<dbReference type="AlphaFoldDB" id="A0AAW0YE91"/>
<dbReference type="Pfam" id="PF00432">
    <property type="entry name" value="Prenyltrans"/>
    <property type="match status" value="2"/>
</dbReference>
<dbReference type="PANTHER" id="PTHR11774">
    <property type="entry name" value="GERANYLGERANYL TRANSFERASE TYPE BETA SUBUNIT"/>
    <property type="match status" value="1"/>
</dbReference>
<evidence type="ECO:0000259" key="8">
    <source>
        <dbReference type="Pfam" id="PF00432"/>
    </source>
</evidence>
<dbReference type="KEGG" id="kne:92183744"/>
<dbReference type="InterPro" id="IPR008930">
    <property type="entry name" value="Terpenoid_cyclase/PrenylTrfase"/>
</dbReference>
<evidence type="ECO:0000313" key="10">
    <source>
        <dbReference type="Proteomes" id="UP001388673"/>
    </source>
</evidence>
<comment type="caution">
    <text evidence="9">The sequence shown here is derived from an EMBL/GenBank/DDBJ whole genome shotgun (WGS) entry which is preliminary data.</text>
</comment>
<dbReference type="GeneID" id="92183744"/>
<evidence type="ECO:0000256" key="2">
    <source>
        <dbReference type="ARBA" id="ARBA00010497"/>
    </source>
</evidence>
<feature type="domain" description="Prenyltransferase alpha-alpha toroid" evidence="8">
    <location>
        <begin position="14"/>
        <end position="243"/>
    </location>
</feature>
<dbReference type="InterPro" id="IPR045089">
    <property type="entry name" value="PGGT1B-like"/>
</dbReference>
<keyword evidence="10" id="KW-1185">Reference proteome</keyword>
<keyword evidence="4" id="KW-0808">Transferase</keyword>
<dbReference type="RefSeq" id="XP_066799863.1">
    <property type="nucleotide sequence ID" value="XM_066949569.1"/>
</dbReference>
<gene>
    <name evidence="9" type="ORF">IAR55_006486</name>
</gene>
<keyword evidence="6" id="KW-0677">Repeat</keyword>
<comment type="similarity">
    <text evidence="2">Belongs to the protein prenyltransferase subunit beta family.</text>
</comment>
<comment type="cofactor">
    <cofactor evidence="1">
        <name>Zn(2+)</name>
        <dbReference type="ChEBI" id="CHEBI:29105"/>
    </cofactor>
</comment>
<reference evidence="9 10" key="1">
    <citation type="journal article" date="2024" name="bioRxiv">
        <title>Comparative genomics of Cryptococcus and Kwoniella reveals pathogenesis evolution and contrasting karyotype dynamics via intercentromeric recombination or chromosome fusion.</title>
        <authorList>
            <person name="Coelho M.A."/>
            <person name="David-Palma M."/>
            <person name="Shea T."/>
            <person name="Bowers K."/>
            <person name="McGinley-Smith S."/>
            <person name="Mohammad A.W."/>
            <person name="Gnirke A."/>
            <person name="Yurkov A.M."/>
            <person name="Nowrousian M."/>
            <person name="Sun S."/>
            <person name="Cuomo C.A."/>
            <person name="Heitman J."/>
        </authorList>
    </citation>
    <scope>NUCLEOTIDE SEQUENCE [LARGE SCALE GENOMIC DNA]</scope>
    <source>
        <strain evidence="9 10">CBS 13917</strain>
    </source>
</reference>
<keyword evidence="5" id="KW-0479">Metal-binding</keyword>
<proteinExistence type="inferred from homology"/>
<dbReference type="SUPFAM" id="SSF48239">
    <property type="entry name" value="Terpenoid cyclases/Protein prenyltransferases"/>
    <property type="match status" value="1"/>
</dbReference>
<dbReference type="PANTHER" id="PTHR11774:SF4">
    <property type="entry name" value="GERANYLGERANYL TRANSFERASE TYPE-1 SUBUNIT BETA"/>
    <property type="match status" value="1"/>
</dbReference>
<dbReference type="GO" id="GO:0005953">
    <property type="term" value="C:CAAX-protein geranylgeranyltransferase complex"/>
    <property type="evidence" value="ECO:0007669"/>
    <property type="project" value="TreeGrafter"/>
</dbReference>
<evidence type="ECO:0000256" key="5">
    <source>
        <dbReference type="ARBA" id="ARBA00022723"/>
    </source>
</evidence>
<accession>A0AAW0YE91</accession>
<protein>
    <recommendedName>
        <fullName evidence="8">Prenyltransferase alpha-alpha toroid domain-containing protein</fullName>
    </recommendedName>
</protein>
<dbReference type="EMBL" id="JBCAWK010000013">
    <property type="protein sequence ID" value="KAK8844639.1"/>
    <property type="molecule type" value="Genomic_DNA"/>
</dbReference>
<evidence type="ECO:0000313" key="9">
    <source>
        <dbReference type="EMBL" id="KAK8844639.1"/>
    </source>
</evidence>
<dbReference type="Proteomes" id="UP001388673">
    <property type="component" value="Unassembled WGS sequence"/>
</dbReference>
<keyword evidence="7" id="KW-0862">Zinc</keyword>
<name>A0AAW0YE91_9TREE</name>
<evidence type="ECO:0000256" key="6">
    <source>
        <dbReference type="ARBA" id="ARBA00022737"/>
    </source>
</evidence>
<evidence type="ECO:0000256" key="3">
    <source>
        <dbReference type="ARBA" id="ARBA00022602"/>
    </source>
</evidence>
<evidence type="ECO:0000256" key="7">
    <source>
        <dbReference type="ARBA" id="ARBA00022833"/>
    </source>
</evidence>
<organism evidence="9 10">
    <name type="scientific">Kwoniella newhampshirensis</name>
    <dbReference type="NCBI Taxonomy" id="1651941"/>
    <lineage>
        <taxon>Eukaryota</taxon>
        <taxon>Fungi</taxon>
        <taxon>Dikarya</taxon>
        <taxon>Basidiomycota</taxon>
        <taxon>Agaricomycotina</taxon>
        <taxon>Tremellomycetes</taxon>
        <taxon>Tremellales</taxon>
        <taxon>Cryptococcaceae</taxon>
        <taxon>Kwoniella</taxon>
    </lineage>
</organism>
<dbReference type="InterPro" id="IPR001330">
    <property type="entry name" value="Prenyltrans"/>
</dbReference>
<evidence type="ECO:0000256" key="4">
    <source>
        <dbReference type="ARBA" id="ARBA00022679"/>
    </source>
</evidence>
<dbReference type="Gene3D" id="1.50.10.20">
    <property type="match status" value="2"/>
</dbReference>